<dbReference type="EnsemblPlants" id="OBART08G08110.1">
    <property type="protein sequence ID" value="OBART08G08110.1"/>
    <property type="gene ID" value="OBART08G08110"/>
</dbReference>
<organism evidence="3">
    <name type="scientific">Oryza barthii</name>
    <dbReference type="NCBI Taxonomy" id="65489"/>
    <lineage>
        <taxon>Eukaryota</taxon>
        <taxon>Viridiplantae</taxon>
        <taxon>Streptophyta</taxon>
        <taxon>Embryophyta</taxon>
        <taxon>Tracheophyta</taxon>
        <taxon>Spermatophyta</taxon>
        <taxon>Magnoliopsida</taxon>
        <taxon>Liliopsida</taxon>
        <taxon>Poales</taxon>
        <taxon>Poaceae</taxon>
        <taxon>BOP clade</taxon>
        <taxon>Oryzoideae</taxon>
        <taxon>Oryzeae</taxon>
        <taxon>Oryzinae</taxon>
        <taxon>Oryza</taxon>
    </lineage>
</organism>
<dbReference type="Gramene" id="OBART08G08110.1">
    <property type="protein sequence ID" value="OBART08G08110.1"/>
    <property type="gene ID" value="OBART08G08110"/>
</dbReference>
<evidence type="ECO:0000313" key="3">
    <source>
        <dbReference type="EnsemblPlants" id="OBART08G08110.1"/>
    </source>
</evidence>
<evidence type="ECO:0000256" key="2">
    <source>
        <dbReference type="SAM" id="Phobius"/>
    </source>
</evidence>
<keyword evidence="2" id="KW-0472">Membrane</keyword>
<dbReference type="Proteomes" id="UP000026960">
    <property type="component" value="Chromosome 8"/>
</dbReference>
<dbReference type="AlphaFoldDB" id="A0A0D3GY46"/>
<proteinExistence type="predicted"/>
<keyword evidence="2" id="KW-1133">Transmembrane helix</keyword>
<evidence type="ECO:0000256" key="1">
    <source>
        <dbReference type="SAM" id="MobiDB-lite"/>
    </source>
</evidence>
<feature type="region of interest" description="Disordered" evidence="1">
    <location>
        <begin position="117"/>
        <end position="149"/>
    </location>
</feature>
<keyword evidence="2" id="KW-0812">Transmembrane</keyword>
<feature type="region of interest" description="Disordered" evidence="1">
    <location>
        <begin position="1"/>
        <end position="64"/>
    </location>
</feature>
<feature type="compositionally biased region" description="Low complexity" evidence="1">
    <location>
        <begin position="119"/>
        <end position="128"/>
    </location>
</feature>
<reference evidence="3" key="1">
    <citation type="journal article" date="2009" name="Rice">
        <title>De Novo Next Generation Sequencing of Plant Genomes.</title>
        <authorList>
            <person name="Rounsley S."/>
            <person name="Marri P.R."/>
            <person name="Yu Y."/>
            <person name="He R."/>
            <person name="Sisneros N."/>
            <person name="Goicoechea J.L."/>
            <person name="Lee S.J."/>
            <person name="Angelova A."/>
            <person name="Kudrna D."/>
            <person name="Luo M."/>
            <person name="Affourtit J."/>
            <person name="Desany B."/>
            <person name="Knight J."/>
            <person name="Niazi F."/>
            <person name="Egholm M."/>
            <person name="Wing R.A."/>
        </authorList>
    </citation>
    <scope>NUCLEOTIDE SEQUENCE [LARGE SCALE GENOMIC DNA]</scope>
    <source>
        <strain evidence="3">cv. IRGC 105608</strain>
    </source>
</reference>
<accession>A0A0D3GY46</accession>
<sequence>MASPAREERSSRQRVSCGRKTRARDGGGLRDNLGYGSGSFPREETGQRRATLSSAAGGNGVQDEGGETGCDLVFHRRAGGLPDVVAVVLDVAGEDSIVRRLLGTLLKREKWLGLKRPARGASGMSSSGRGDDNGDLRAPSGGGQGLGSRNTCREARPLLWLTSVAFSLVASSLGNSHVFLRSDLRHYHYHCDY</sequence>
<feature type="transmembrane region" description="Helical" evidence="2">
    <location>
        <begin position="158"/>
        <end position="180"/>
    </location>
</feature>
<evidence type="ECO:0000313" key="4">
    <source>
        <dbReference type="Proteomes" id="UP000026960"/>
    </source>
</evidence>
<keyword evidence="4" id="KW-1185">Reference proteome</keyword>
<protein>
    <submittedName>
        <fullName evidence="3">Uncharacterized protein</fullName>
    </submittedName>
</protein>
<dbReference type="HOGENOM" id="CLU_1410766_0_0_1"/>
<name>A0A0D3GY46_9ORYZ</name>
<feature type="compositionally biased region" description="Basic and acidic residues" evidence="1">
    <location>
        <begin position="1"/>
        <end position="11"/>
    </location>
</feature>
<reference evidence="3" key="2">
    <citation type="submission" date="2015-03" db="UniProtKB">
        <authorList>
            <consortium name="EnsemblPlants"/>
        </authorList>
    </citation>
    <scope>IDENTIFICATION</scope>
</reference>
<dbReference type="PaxDb" id="65489-OBART08G08110.1"/>